<evidence type="ECO:0000313" key="2">
    <source>
        <dbReference type="EMBL" id="KAK5704226.1"/>
    </source>
</evidence>
<name>A0AAN7W9Q6_9PEZI</name>
<dbReference type="Pfam" id="PF01966">
    <property type="entry name" value="HD"/>
    <property type="match status" value="1"/>
</dbReference>
<dbReference type="PANTHER" id="PTHR35569:SF1">
    <property type="entry name" value="CYANAMIDE HYDRATASE DDI2-RELATED"/>
    <property type="match status" value="1"/>
</dbReference>
<evidence type="ECO:0000259" key="1">
    <source>
        <dbReference type="SMART" id="SM00471"/>
    </source>
</evidence>
<dbReference type="Gene3D" id="1.10.3210.10">
    <property type="entry name" value="Hypothetical protein af1432"/>
    <property type="match status" value="1"/>
</dbReference>
<dbReference type="InterPro" id="IPR003607">
    <property type="entry name" value="HD/PDEase_dom"/>
</dbReference>
<comment type="caution">
    <text evidence="2">The sequence shown here is derived from an EMBL/GenBank/DDBJ whole genome shotgun (WGS) entry which is preliminary data.</text>
</comment>
<protein>
    <recommendedName>
        <fullName evidence="1">HD/PDEase domain-containing protein</fullName>
    </recommendedName>
</protein>
<reference evidence="2" key="1">
    <citation type="submission" date="2023-08" db="EMBL/GenBank/DDBJ databases">
        <title>Black Yeasts Isolated from many extreme environments.</title>
        <authorList>
            <person name="Coleine C."/>
            <person name="Stajich J.E."/>
            <person name="Selbmann L."/>
        </authorList>
    </citation>
    <scope>NUCLEOTIDE SEQUENCE</scope>
    <source>
        <strain evidence="2">CCFEE 5810</strain>
    </source>
</reference>
<feature type="domain" description="HD/PDEase" evidence="1">
    <location>
        <begin position="28"/>
        <end position="119"/>
    </location>
</feature>
<proteinExistence type="predicted"/>
<dbReference type="EMBL" id="JAVRQU010000004">
    <property type="protein sequence ID" value="KAK5704226.1"/>
    <property type="molecule type" value="Genomic_DNA"/>
</dbReference>
<dbReference type="SUPFAM" id="SSF109604">
    <property type="entry name" value="HD-domain/PDEase-like"/>
    <property type="match status" value="1"/>
</dbReference>
<dbReference type="AlphaFoldDB" id="A0AAN7W9Q6"/>
<dbReference type="CDD" id="cd00077">
    <property type="entry name" value="HDc"/>
    <property type="match status" value="1"/>
</dbReference>
<dbReference type="Proteomes" id="UP001310594">
    <property type="component" value="Unassembled WGS sequence"/>
</dbReference>
<dbReference type="PANTHER" id="PTHR35569">
    <property type="entry name" value="CYANAMIDE HYDRATASE DDI2-RELATED"/>
    <property type="match status" value="1"/>
</dbReference>
<gene>
    <name evidence="2" type="ORF">LTR97_003241</name>
</gene>
<evidence type="ECO:0000313" key="3">
    <source>
        <dbReference type="Proteomes" id="UP001310594"/>
    </source>
</evidence>
<accession>A0AAN7W9Q6</accession>
<organism evidence="2 3">
    <name type="scientific">Elasticomyces elasticus</name>
    <dbReference type="NCBI Taxonomy" id="574655"/>
    <lineage>
        <taxon>Eukaryota</taxon>
        <taxon>Fungi</taxon>
        <taxon>Dikarya</taxon>
        <taxon>Ascomycota</taxon>
        <taxon>Pezizomycotina</taxon>
        <taxon>Dothideomycetes</taxon>
        <taxon>Dothideomycetidae</taxon>
        <taxon>Mycosphaerellales</taxon>
        <taxon>Teratosphaeriaceae</taxon>
        <taxon>Elasticomyces</taxon>
    </lineage>
</organism>
<dbReference type="SMART" id="SM00471">
    <property type="entry name" value="HDc"/>
    <property type="match status" value="1"/>
</dbReference>
<dbReference type="InterPro" id="IPR006674">
    <property type="entry name" value="HD_domain"/>
</dbReference>
<sequence length="217" mass="23405">MATDSATFSCVPADKLSQSAYAYAAENLHPAILTHSLRVWLYAKALSQREGSEYGSFERLPLLFAACIFHDVGSCAAHNGSQRFEVEGGDAATSHLRAHGVSDADAHDVWVAIALHTSPGIAERISPLARLIRLAVTIDFKRPAALRFTNGEEVEAIETLFPRGDIEKVLGDAVVNQALVTVGAEARDIKAPAASWVGVMVRSARENPEWHGVNKSF</sequence>